<reference evidence="2 3" key="1">
    <citation type="submission" date="2019-06" db="EMBL/GenBank/DDBJ databases">
        <title>Draft genome sequences of 15 bacterial species constituting the stable defined intestinal microbiota of the GM15 gnotobiotic mouse model.</title>
        <authorList>
            <person name="Elie C."/>
            <person name="Mathieu A."/>
            <person name="Saliou A."/>
            <person name="Darnaud M."/>
            <person name="Leulier F."/>
            <person name="Tamellini A."/>
        </authorList>
    </citation>
    <scope>NUCLEOTIDE SEQUENCE [LARGE SCALE GENOMIC DNA]</scope>
    <source>
        <strain evidence="2 3">JM4-15</strain>
    </source>
</reference>
<feature type="region of interest" description="Disordered" evidence="1">
    <location>
        <begin position="43"/>
        <end position="63"/>
    </location>
</feature>
<sequence>MFWLPPKKKMGRPTDNPKRHEIKARIDDETFQILTDYCEEKGKSRAEGVRDGIRKLEPDIKEK</sequence>
<proteinExistence type="predicted"/>
<gene>
    <name evidence="2" type="ORF">FMM72_08260</name>
</gene>
<accession>A0A845T486</accession>
<dbReference type="Proteomes" id="UP000462501">
    <property type="component" value="Unassembled WGS sequence"/>
</dbReference>
<evidence type="ECO:0000313" key="2">
    <source>
        <dbReference type="EMBL" id="NDO39251.1"/>
    </source>
</evidence>
<dbReference type="AlphaFoldDB" id="A0A845T486"/>
<protein>
    <recommendedName>
        <fullName evidence="4">Ribbon-helix-helix protein CopG domain-containing protein</fullName>
    </recommendedName>
</protein>
<organism evidence="2 3">
    <name type="scientific">Anaerotruncus colihominis</name>
    <dbReference type="NCBI Taxonomy" id="169435"/>
    <lineage>
        <taxon>Bacteria</taxon>
        <taxon>Bacillati</taxon>
        <taxon>Bacillota</taxon>
        <taxon>Clostridia</taxon>
        <taxon>Eubacteriales</taxon>
        <taxon>Oscillospiraceae</taxon>
        <taxon>Anaerotruncus</taxon>
    </lineage>
</organism>
<dbReference type="EMBL" id="VIQT01000010">
    <property type="protein sequence ID" value="NDO39251.1"/>
    <property type="molecule type" value="Genomic_DNA"/>
</dbReference>
<comment type="caution">
    <text evidence="2">The sequence shown here is derived from an EMBL/GenBank/DDBJ whole genome shotgun (WGS) entry which is preliminary data.</text>
</comment>
<name>A0A845T486_9FIRM</name>
<evidence type="ECO:0008006" key="4">
    <source>
        <dbReference type="Google" id="ProtNLM"/>
    </source>
</evidence>
<evidence type="ECO:0000313" key="3">
    <source>
        <dbReference type="Proteomes" id="UP000462501"/>
    </source>
</evidence>
<evidence type="ECO:0000256" key="1">
    <source>
        <dbReference type="SAM" id="MobiDB-lite"/>
    </source>
</evidence>